<dbReference type="PROSITE" id="PS51886">
    <property type="entry name" value="TLDC"/>
    <property type="match status" value="1"/>
</dbReference>
<dbReference type="AlphaFoldDB" id="A0A0G4GPW4"/>
<dbReference type="VEuPathDB" id="CryptoDB:Cvel_22860"/>
<name>A0A0G4GPW4_9ALVE</name>
<dbReference type="Pfam" id="PF07534">
    <property type="entry name" value="TLD"/>
    <property type="match status" value="1"/>
</dbReference>
<protein>
    <recommendedName>
        <fullName evidence="2">TLDc domain-containing protein</fullName>
    </recommendedName>
</protein>
<dbReference type="SMART" id="SM00584">
    <property type="entry name" value="TLDc"/>
    <property type="match status" value="1"/>
</dbReference>
<dbReference type="EMBL" id="CDMZ01001429">
    <property type="protein sequence ID" value="CEM32404.1"/>
    <property type="molecule type" value="Genomic_DNA"/>
</dbReference>
<dbReference type="InterPro" id="IPR006571">
    <property type="entry name" value="TLDc_dom"/>
</dbReference>
<reference evidence="3" key="1">
    <citation type="submission" date="2014-11" db="EMBL/GenBank/DDBJ databases">
        <authorList>
            <person name="Otto D Thomas"/>
            <person name="Naeem Raeece"/>
        </authorList>
    </citation>
    <scope>NUCLEOTIDE SEQUENCE</scope>
</reference>
<feature type="region of interest" description="Disordered" evidence="1">
    <location>
        <begin position="368"/>
        <end position="397"/>
    </location>
</feature>
<feature type="domain" description="TLDc" evidence="2">
    <location>
        <begin position="193"/>
        <end position="371"/>
    </location>
</feature>
<evidence type="ECO:0000313" key="3">
    <source>
        <dbReference type="EMBL" id="CEM32404.1"/>
    </source>
</evidence>
<evidence type="ECO:0000256" key="1">
    <source>
        <dbReference type="SAM" id="MobiDB-lite"/>
    </source>
</evidence>
<proteinExistence type="predicted"/>
<gene>
    <name evidence="3" type="ORF">Cvel_22860</name>
</gene>
<dbReference type="PhylomeDB" id="A0A0G4GPW4"/>
<evidence type="ECO:0000259" key="2">
    <source>
        <dbReference type="PROSITE" id="PS51886"/>
    </source>
</evidence>
<accession>A0A0G4GPW4</accession>
<feature type="compositionally biased region" description="Low complexity" evidence="1">
    <location>
        <begin position="386"/>
        <end position="397"/>
    </location>
</feature>
<feature type="compositionally biased region" description="Basic and acidic residues" evidence="1">
    <location>
        <begin position="368"/>
        <end position="380"/>
    </location>
</feature>
<organism evidence="3">
    <name type="scientific">Chromera velia CCMP2878</name>
    <dbReference type="NCBI Taxonomy" id="1169474"/>
    <lineage>
        <taxon>Eukaryota</taxon>
        <taxon>Sar</taxon>
        <taxon>Alveolata</taxon>
        <taxon>Colpodellida</taxon>
        <taxon>Chromeraceae</taxon>
        <taxon>Chromera</taxon>
    </lineage>
</organism>
<sequence length="397" mass="43835">MADPLAKIVACHEKNVGIIGRIEAVKEVKMFSYSVEWPVLKRDEVDRCEGKFLRPEVIESTHVEEIAAFLERWRFPGELRDDFSEFVKLIDWLNFKPVSWEETKQLNESIKKVACALGAWTSDATGKMGEKREGELCKFLDNLQRIQKALYALEEEAMGQDSRLAQMERDLAQQAKGINDKLRQWGLRPPPSRFIDSVILSDREHSSQLLAWYGNPGEWDLIYRGTRDGMTGEAFHVRADGKGPTLTVVKRGTRIFGGYTQVPWTSEGGGDDLWVPDETASLFLLASEGGIEPCLFPVKDSSHAVIHSSRVGPVFGRGARGADLVCCTNGGATSWGRLGTGYQATTGNGEHVLAGDTKEFEPTEIEVFVKRDQGSSRKEQSNITNSGSSSGSGSSAA</sequence>